<accession>A0A5K3ETR2</accession>
<name>A0A5K3ETR2_MESCO</name>
<proteinExistence type="predicted"/>
<dbReference type="AlphaFoldDB" id="A0A5K3ETR2"/>
<dbReference type="WBParaSite" id="MCU_003036-RA">
    <property type="protein sequence ID" value="MCU_003036-RA"/>
    <property type="gene ID" value="MCU_003036"/>
</dbReference>
<organism evidence="1">
    <name type="scientific">Mesocestoides corti</name>
    <name type="common">Flatworm</name>
    <dbReference type="NCBI Taxonomy" id="53468"/>
    <lineage>
        <taxon>Eukaryota</taxon>
        <taxon>Metazoa</taxon>
        <taxon>Spiralia</taxon>
        <taxon>Lophotrochozoa</taxon>
        <taxon>Platyhelminthes</taxon>
        <taxon>Cestoda</taxon>
        <taxon>Eucestoda</taxon>
        <taxon>Cyclophyllidea</taxon>
        <taxon>Mesocestoididae</taxon>
        <taxon>Mesocestoides</taxon>
    </lineage>
</organism>
<sequence length="97" mass="10872">MPEETWVKELVTSRPSRVPAGCRFGAAVLSTTYNCLQVANIRQDSDVSFSWIRLVVSNYLLNLFFVTEILRPLNADKTILSCAGNTTFISTAQTERK</sequence>
<evidence type="ECO:0000313" key="1">
    <source>
        <dbReference type="WBParaSite" id="MCU_003036-RA"/>
    </source>
</evidence>
<reference evidence="1" key="1">
    <citation type="submission" date="2019-11" db="UniProtKB">
        <authorList>
            <consortium name="WormBaseParasite"/>
        </authorList>
    </citation>
    <scope>IDENTIFICATION</scope>
</reference>
<protein>
    <submittedName>
        <fullName evidence="1">Anoctamin</fullName>
    </submittedName>
</protein>